<dbReference type="Proteomes" id="UP001213000">
    <property type="component" value="Unassembled WGS sequence"/>
</dbReference>
<dbReference type="GO" id="GO:0005794">
    <property type="term" value="C:Golgi apparatus"/>
    <property type="evidence" value="ECO:0007669"/>
    <property type="project" value="TreeGrafter"/>
</dbReference>
<dbReference type="GO" id="GO:0031398">
    <property type="term" value="P:positive regulation of protein ubiquitination"/>
    <property type="evidence" value="ECO:0007669"/>
    <property type="project" value="TreeGrafter"/>
</dbReference>
<evidence type="ECO:0000259" key="7">
    <source>
        <dbReference type="PROSITE" id="PS51186"/>
    </source>
</evidence>
<keyword evidence="9" id="KW-1185">Reference proteome</keyword>
<protein>
    <recommendedName>
        <fullName evidence="7">N-acetyltransferase domain-containing protein</fullName>
    </recommendedName>
</protein>
<dbReference type="EMBL" id="JANIEX010000106">
    <property type="protein sequence ID" value="KAJ3573350.1"/>
    <property type="molecule type" value="Genomic_DNA"/>
</dbReference>
<dbReference type="AlphaFoldDB" id="A0AAD5W087"/>
<dbReference type="CDD" id="cd22212">
    <property type="entry name" value="NDFIP-like"/>
    <property type="match status" value="1"/>
</dbReference>
<dbReference type="SUPFAM" id="SSF55729">
    <property type="entry name" value="Acyl-CoA N-acyltransferases (Nat)"/>
    <property type="match status" value="1"/>
</dbReference>
<dbReference type="Pfam" id="PF00583">
    <property type="entry name" value="Acetyltransf_1"/>
    <property type="match status" value="1"/>
</dbReference>
<feature type="transmembrane region" description="Helical" evidence="6">
    <location>
        <begin position="77"/>
        <end position="98"/>
    </location>
</feature>
<organism evidence="8 9">
    <name type="scientific">Leucocoprinus birnbaumii</name>
    <dbReference type="NCBI Taxonomy" id="56174"/>
    <lineage>
        <taxon>Eukaryota</taxon>
        <taxon>Fungi</taxon>
        <taxon>Dikarya</taxon>
        <taxon>Basidiomycota</taxon>
        <taxon>Agaricomycotina</taxon>
        <taxon>Agaricomycetes</taxon>
        <taxon>Agaricomycetidae</taxon>
        <taxon>Agaricales</taxon>
        <taxon>Agaricineae</taxon>
        <taxon>Agaricaceae</taxon>
        <taxon>Leucocoprinus</taxon>
    </lineage>
</organism>
<accession>A0AAD5W087</accession>
<dbReference type="PANTHER" id="PTHR13396:SF5">
    <property type="entry name" value="NEDD4 FAMILY INTERACTING PROTEIN"/>
    <property type="match status" value="1"/>
</dbReference>
<dbReference type="GO" id="GO:0005783">
    <property type="term" value="C:endoplasmic reticulum"/>
    <property type="evidence" value="ECO:0007669"/>
    <property type="project" value="TreeGrafter"/>
</dbReference>
<evidence type="ECO:0000313" key="9">
    <source>
        <dbReference type="Proteomes" id="UP001213000"/>
    </source>
</evidence>
<dbReference type="Gene3D" id="3.40.630.30">
    <property type="match status" value="1"/>
</dbReference>
<dbReference type="InterPro" id="IPR019325">
    <property type="entry name" value="NEDD4/Bsd2"/>
</dbReference>
<proteinExistence type="predicted"/>
<dbReference type="GO" id="GO:0006511">
    <property type="term" value="P:ubiquitin-dependent protein catabolic process"/>
    <property type="evidence" value="ECO:0007669"/>
    <property type="project" value="TreeGrafter"/>
</dbReference>
<feature type="region of interest" description="Disordered" evidence="5">
    <location>
        <begin position="16"/>
        <end position="40"/>
    </location>
</feature>
<dbReference type="GO" id="GO:0048471">
    <property type="term" value="C:perinuclear region of cytoplasm"/>
    <property type="evidence" value="ECO:0007669"/>
    <property type="project" value="TreeGrafter"/>
</dbReference>
<keyword evidence="4 6" id="KW-0472">Membrane</keyword>
<dbReference type="GO" id="GO:0016747">
    <property type="term" value="F:acyltransferase activity, transferring groups other than amino-acyl groups"/>
    <property type="evidence" value="ECO:0007669"/>
    <property type="project" value="InterPro"/>
</dbReference>
<keyword evidence="2 6" id="KW-0812">Transmembrane</keyword>
<keyword evidence="3 6" id="KW-1133">Transmembrane helix</keyword>
<evidence type="ECO:0000256" key="2">
    <source>
        <dbReference type="ARBA" id="ARBA00022692"/>
    </source>
</evidence>
<dbReference type="InterPro" id="IPR016181">
    <property type="entry name" value="Acyl_CoA_acyltransferase"/>
</dbReference>
<evidence type="ECO:0000256" key="3">
    <source>
        <dbReference type="ARBA" id="ARBA00022989"/>
    </source>
</evidence>
<dbReference type="PANTHER" id="PTHR13396">
    <property type="entry name" value="NEDD4 FAMILY INTERACTING PROTEIN 1/2"/>
    <property type="match status" value="1"/>
</dbReference>
<dbReference type="PROSITE" id="PS51186">
    <property type="entry name" value="GNAT"/>
    <property type="match status" value="1"/>
</dbReference>
<sequence>MHLLAQWAPTAPTRVQEGDNTYLVPEDAGNDAPPSYQSAQADAVPPYWETTVHAPFSPDSAGEMIIDSLPTGSVFSFLWNMLVSISFQFVGFLLTYLLHTTHAARLGSRAGLGITLIQYGFALRSKLDDPAGDWAQESWRNSGQAPPPFTTGGDSNPFVNEHRGFNYTSPSSAGPIPDDQAYSWVGDATTEWLSFFLMTVGWFILLTSLLGFWRVKRWERGILASQRESSAAAQSSTPRNPAVVSRIEQVFGLRGMSRVELLRQGFGFGRNQNQDDDESGLLRAEMGEGRVVGATTQHPLLPLDPNNPENNRVMLQAIENEHRLRNELRNAGLASPRARSSTPAEMSLAIRKATEADTEALFRVCLLTADAGKSAVGLFDFPELPGLTFAVPYLTRKATFAYVLEEEDTKEVVGYVVGSHDTPQYEEDVIQNWFPIHAIRYRYGSPLNNPDIKSGDKWYLQRFNNPIEHKSLDCNLAFSHAHIHINVLDKHQRKGWGRRMIAKAVEHLKEKGLDGLWVGTDPRNEPGRRFYKRIGFRNIEGGDENQLGLKFC</sequence>
<comment type="subcellular location">
    <subcellularLocation>
        <location evidence="1">Membrane</location>
        <topology evidence="1">Multi-pass membrane protein</topology>
    </subcellularLocation>
</comment>
<dbReference type="CDD" id="cd04301">
    <property type="entry name" value="NAT_SF"/>
    <property type="match status" value="1"/>
</dbReference>
<dbReference type="GO" id="GO:0016020">
    <property type="term" value="C:membrane"/>
    <property type="evidence" value="ECO:0007669"/>
    <property type="project" value="UniProtKB-SubCell"/>
</dbReference>
<gene>
    <name evidence="8" type="ORF">NP233_g2481</name>
</gene>
<evidence type="ECO:0000256" key="4">
    <source>
        <dbReference type="ARBA" id="ARBA00023136"/>
    </source>
</evidence>
<evidence type="ECO:0000256" key="5">
    <source>
        <dbReference type="SAM" id="MobiDB-lite"/>
    </source>
</evidence>
<dbReference type="GO" id="GO:0007034">
    <property type="term" value="P:vacuolar transport"/>
    <property type="evidence" value="ECO:0007669"/>
    <property type="project" value="InterPro"/>
</dbReference>
<dbReference type="GO" id="GO:0030001">
    <property type="term" value="P:metal ion transport"/>
    <property type="evidence" value="ECO:0007669"/>
    <property type="project" value="InterPro"/>
</dbReference>
<reference evidence="8" key="1">
    <citation type="submission" date="2022-07" db="EMBL/GenBank/DDBJ databases">
        <title>Genome Sequence of Leucocoprinus birnbaumii.</title>
        <authorList>
            <person name="Buettner E."/>
        </authorList>
    </citation>
    <scope>NUCLEOTIDE SEQUENCE</scope>
    <source>
        <strain evidence="8">VT141</strain>
    </source>
</reference>
<feature type="region of interest" description="Disordered" evidence="5">
    <location>
        <begin position="135"/>
        <end position="155"/>
    </location>
</feature>
<comment type="caution">
    <text evidence="8">The sequence shown here is derived from an EMBL/GenBank/DDBJ whole genome shotgun (WGS) entry which is preliminary data.</text>
</comment>
<evidence type="ECO:0000313" key="8">
    <source>
        <dbReference type="EMBL" id="KAJ3573350.1"/>
    </source>
</evidence>
<dbReference type="InterPro" id="IPR000182">
    <property type="entry name" value="GNAT_dom"/>
</dbReference>
<feature type="domain" description="N-acetyltransferase" evidence="7">
    <location>
        <begin position="348"/>
        <end position="552"/>
    </location>
</feature>
<name>A0AAD5W087_9AGAR</name>
<feature type="transmembrane region" description="Helical" evidence="6">
    <location>
        <begin position="192"/>
        <end position="213"/>
    </location>
</feature>
<dbReference type="Pfam" id="PF10176">
    <property type="entry name" value="NEDD4_Bsd2"/>
    <property type="match status" value="1"/>
</dbReference>
<evidence type="ECO:0000256" key="6">
    <source>
        <dbReference type="SAM" id="Phobius"/>
    </source>
</evidence>
<evidence type="ECO:0000256" key="1">
    <source>
        <dbReference type="ARBA" id="ARBA00004141"/>
    </source>
</evidence>